<reference evidence="3" key="1">
    <citation type="submission" date="2019-04" db="EMBL/GenBank/DDBJ databases">
        <title>Sequencing of skin fungus with MAO and IRED activity.</title>
        <authorList>
            <person name="Marsaioli A.J."/>
            <person name="Bonatto J.M.C."/>
            <person name="Reis Junior O."/>
        </authorList>
    </citation>
    <scope>NUCLEOTIDE SEQUENCE</scope>
    <source>
        <strain evidence="3">28M1</strain>
    </source>
</reference>
<gene>
    <name evidence="3" type="ORF">E8E12_010154</name>
</gene>
<feature type="signal peptide" evidence="2">
    <location>
        <begin position="1"/>
        <end position="25"/>
    </location>
</feature>
<organism evidence="3 4">
    <name type="scientific">Didymella heteroderae</name>
    <dbReference type="NCBI Taxonomy" id="1769908"/>
    <lineage>
        <taxon>Eukaryota</taxon>
        <taxon>Fungi</taxon>
        <taxon>Dikarya</taxon>
        <taxon>Ascomycota</taxon>
        <taxon>Pezizomycotina</taxon>
        <taxon>Dothideomycetes</taxon>
        <taxon>Pleosporomycetidae</taxon>
        <taxon>Pleosporales</taxon>
        <taxon>Pleosporineae</taxon>
        <taxon>Didymellaceae</taxon>
        <taxon>Didymella</taxon>
    </lineage>
</organism>
<comment type="caution">
    <text evidence="3">The sequence shown here is derived from an EMBL/GenBank/DDBJ whole genome shotgun (WGS) entry which is preliminary data.</text>
</comment>
<evidence type="ECO:0000256" key="2">
    <source>
        <dbReference type="SAM" id="SignalP"/>
    </source>
</evidence>
<dbReference type="OrthoDB" id="3928093at2759"/>
<dbReference type="AlphaFoldDB" id="A0A9P5C4C7"/>
<dbReference type="Proteomes" id="UP000758155">
    <property type="component" value="Unassembled WGS sequence"/>
</dbReference>
<feature type="compositionally biased region" description="Gly residues" evidence="1">
    <location>
        <begin position="56"/>
        <end position="70"/>
    </location>
</feature>
<protein>
    <submittedName>
        <fullName evidence="3">Uncharacterized protein</fullName>
    </submittedName>
</protein>
<accession>A0A9P5C4C7</accession>
<evidence type="ECO:0000313" key="3">
    <source>
        <dbReference type="EMBL" id="KAF3044745.1"/>
    </source>
</evidence>
<dbReference type="EMBL" id="SWKV01000008">
    <property type="protein sequence ID" value="KAF3044745.1"/>
    <property type="molecule type" value="Genomic_DNA"/>
</dbReference>
<name>A0A9P5C4C7_9PLEO</name>
<evidence type="ECO:0000313" key="4">
    <source>
        <dbReference type="Proteomes" id="UP000758155"/>
    </source>
</evidence>
<evidence type="ECO:0000256" key="1">
    <source>
        <dbReference type="SAM" id="MobiDB-lite"/>
    </source>
</evidence>
<feature type="region of interest" description="Disordered" evidence="1">
    <location>
        <begin position="55"/>
        <end position="111"/>
    </location>
</feature>
<sequence length="396" mass="42681">MRFDFNVLLMGLSVLSSLPAGSGRALPISSSGALNLYQYNGNDIVPRAAIRVGTPKVGGGGGKPGGGKPAGGSSPPPGVDRDPSGAPPRIGAGEPVASKPDTSSGTPHIGDPDIFCRGLGCGGGFDASLNSPTLSAEQRILLSNRGAKGIDLLTNPKKGEDMTQRMNDNYDMKEDEFDDIVQETIPKIGLDTKYGFKTSEEDWQYWTVSSKNELKVKEPIVKMSFSRTKSDDGKENIAFVAHERFADRDGNRYRLTEEGDTIKDKDGLLLEQPDRDTKAAPVSQLVFEAAQRSGSLKTPADRVFLISENIVNEDAVKAINEALSAVGNGANSKVLRKDATGAEADHFRIIAGTDNNLSYLNTAGRNPEFFKDFDLTEIEIWGPKDYAMNMHLVKKQ</sequence>
<keyword evidence="2" id="KW-0732">Signal</keyword>
<keyword evidence="4" id="KW-1185">Reference proteome</keyword>
<feature type="chain" id="PRO_5040364493" evidence="2">
    <location>
        <begin position="26"/>
        <end position="396"/>
    </location>
</feature>
<proteinExistence type="predicted"/>